<feature type="transmembrane region" description="Helical" evidence="5">
    <location>
        <begin position="81"/>
        <end position="101"/>
    </location>
</feature>
<dbReference type="AlphaFoldDB" id="A0A9W6ZBK9"/>
<dbReference type="OrthoDB" id="28208at2759"/>
<name>A0A9W6ZBK9_9STRA</name>
<dbReference type="GO" id="GO:0015179">
    <property type="term" value="F:L-amino acid transmembrane transporter activity"/>
    <property type="evidence" value="ECO:0007669"/>
    <property type="project" value="TreeGrafter"/>
</dbReference>
<dbReference type="InterPro" id="IPR013057">
    <property type="entry name" value="AA_transpt_TM"/>
</dbReference>
<reference evidence="7" key="1">
    <citation type="submission" date="2022-07" db="EMBL/GenBank/DDBJ databases">
        <title>Genome analysis of Parmales, a sister group of diatoms, reveals the evolutionary specialization of diatoms from phago-mixotrophs to photoautotrophs.</title>
        <authorList>
            <person name="Ban H."/>
            <person name="Sato S."/>
            <person name="Yoshikawa S."/>
            <person name="Kazumasa Y."/>
            <person name="Nakamura Y."/>
            <person name="Ichinomiya M."/>
            <person name="Saitoh K."/>
            <person name="Sato N."/>
            <person name="Blanc-Mathieu R."/>
            <person name="Endo H."/>
            <person name="Kuwata A."/>
            <person name="Ogata H."/>
        </authorList>
    </citation>
    <scope>NUCLEOTIDE SEQUENCE</scope>
</reference>
<keyword evidence="8" id="KW-1185">Reference proteome</keyword>
<protein>
    <recommendedName>
        <fullName evidence="6">Amino acid transporter transmembrane domain-containing protein</fullName>
    </recommendedName>
</protein>
<keyword evidence="2 5" id="KW-0812">Transmembrane</keyword>
<evidence type="ECO:0000313" key="8">
    <source>
        <dbReference type="Proteomes" id="UP001165082"/>
    </source>
</evidence>
<dbReference type="Pfam" id="PF01490">
    <property type="entry name" value="Aa_trans"/>
    <property type="match status" value="1"/>
</dbReference>
<feature type="transmembrane region" description="Helical" evidence="5">
    <location>
        <begin position="148"/>
        <end position="166"/>
    </location>
</feature>
<dbReference type="PANTHER" id="PTHR22950">
    <property type="entry name" value="AMINO ACID TRANSPORTER"/>
    <property type="match status" value="1"/>
</dbReference>
<dbReference type="Proteomes" id="UP001165082">
    <property type="component" value="Unassembled WGS sequence"/>
</dbReference>
<comment type="subcellular location">
    <subcellularLocation>
        <location evidence="1">Membrane</location>
        <topology evidence="1">Multi-pass membrane protein</topology>
    </subcellularLocation>
</comment>
<organism evidence="7 8">
    <name type="scientific">Triparma retinervis</name>
    <dbReference type="NCBI Taxonomy" id="2557542"/>
    <lineage>
        <taxon>Eukaryota</taxon>
        <taxon>Sar</taxon>
        <taxon>Stramenopiles</taxon>
        <taxon>Ochrophyta</taxon>
        <taxon>Bolidophyceae</taxon>
        <taxon>Parmales</taxon>
        <taxon>Triparmaceae</taxon>
        <taxon>Triparma</taxon>
    </lineage>
</organism>
<feature type="transmembrane region" description="Helical" evidence="5">
    <location>
        <begin position="234"/>
        <end position="255"/>
    </location>
</feature>
<evidence type="ECO:0000259" key="6">
    <source>
        <dbReference type="Pfam" id="PF01490"/>
    </source>
</evidence>
<keyword evidence="4 5" id="KW-0472">Membrane</keyword>
<evidence type="ECO:0000256" key="5">
    <source>
        <dbReference type="SAM" id="Phobius"/>
    </source>
</evidence>
<sequence>MKSSTFNLIKACVGSGVLSLSSGVAAFGDVPAAILPASLLMGTLGLLSAYSFYVIGKMCAETKSLSISEAWGKSVGEDTTWAISLACFLTPLGAALSYSIILADVFMALSSTVGFNLPRPASILGMSTLVLYPLCSLKSLASLAPFSILGVVGILVTAIFMAARAFGGAYKAGGAMAATLAPALTPSFGKVGVNLLQPSSLILVSMAATAYLSHFNAPDFYNQLKSPSTKRFKALTAMGFTATAALSILMMSFGFLTFGSASEGIILNNYSTLDLGATVCRLLMGIAIIGTYPFVFSGMRSAFFQLTKKGSSPSPAESSLATKAMLAGITGLALALKNAGFIVSFNGALMGSAIIYVFPPLMFLKSTGRKIREGTMVATKKVKL</sequence>
<evidence type="ECO:0000313" key="7">
    <source>
        <dbReference type="EMBL" id="GMH51447.1"/>
    </source>
</evidence>
<dbReference type="PANTHER" id="PTHR22950:SF652">
    <property type="entry name" value="TRANSMEMBRANE AMINO ACID TRANSPORTER FAMILY PROTEIN"/>
    <property type="match status" value="1"/>
</dbReference>
<evidence type="ECO:0000256" key="3">
    <source>
        <dbReference type="ARBA" id="ARBA00022989"/>
    </source>
</evidence>
<feature type="transmembrane region" description="Helical" evidence="5">
    <location>
        <begin position="36"/>
        <end position="60"/>
    </location>
</feature>
<keyword evidence="3 5" id="KW-1133">Transmembrane helix</keyword>
<feature type="transmembrane region" description="Helical" evidence="5">
    <location>
        <begin position="342"/>
        <end position="364"/>
    </location>
</feature>
<proteinExistence type="predicted"/>
<evidence type="ECO:0000256" key="2">
    <source>
        <dbReference type="ARBA" id="ARBA00022692"/>
    </source>
</evidence>
<feature type="domain" description="Amino acid transporter transmembrane" evidence="6">
    <location>
        <begin position="2"/>
        <end position="380"/>
    </location>
</feature>
<dbReference type="EMBL" id="BRXZ01001981">
    <property type="protein sequence ID" value="GMH51447.1"/>
    <property type="molecule type" value="Genomic_DNA"/>
</dbReference>
<feature type="transmembrane region" description="Helical" evidence="5">
    <location>
        <begin position="275"/>
        <end position="299"/>
    </location>
</feature>
<gene>
    <name evidence="7" type="ORF">TrRE_jg2556</name>
</gene>
<evidence type="ECO:0000256" key="1">
    <source>
        <dbReference type="ARBA" id="ARBA00004141"/>
    </source>
</evidence>
<feature type="transmembrane region" description="Helical" evidence="5">
    <location>
        <begin position="195"/>
        <end position="213"/>
    </location>
</feature>
<comment type="caution">
    <text evidence="7">The sequence shown here is derived from an EMBL/GenBank/DDBJ whole genome shotgun (WGS) entry which is preliminary data.</text>
</comment>
<evidence type="ECO:0000256" key="4">
    <source>
        <dbReference type="ARBA" id="ARBA00023136"/>
    </source>
</evidence>
<accession>A0A9W6ZBK9</accession>
<feature type="non-terminal residue" evidence="7">
    <location>
        <position position="1"/>
    </location>
</feature>
<dbReference type="GO" id="GO:0016020">
    <property type="term" value="C:membrane"/>
    <property type="evidence" value="ECO:0007669"/>
    <property type="project" value="UniProtKB-SubCell"/>
</dbReference>